<evidence type="ECO:0000256" key="16">
    <source>
        <dbReference type="SAM" id="Phobius"/>
    </source>
</evidence>
<dbReference type="SUPFAM" id="SSF56112">
    <property type="entry name" value="Protein kinase-like (PK-like)"/>
    <property type="match status" value="1"/>
</dbReference>
<keyword evidence="5" id="KW-0808">Transferase</keyword>
<organism evidence="19 20">
    <name type="scientific">Vitis vinifera</name>
    <name type="common">Grape</name>
    <dbReference type="NCBI Taxonomy" id="29760"/>
    <lineage>
        <taxon>Eukaryota</taxon>
        <taxon>Viridiplantae</taxon>
        <taxon>Streptophyta</taxon>
        <taxon>Embryophyta</taxon>
        <taxon>Tracheophyta</taxon>
        <taxon>Spermatophyta</taxon>
        <taxon>Magnoliopsida</taxon>
        <taxon>eudicotyledons</taxon>
        <taxon>Gunneridae</taxon>
        <taxon>Pentapetalae</taxon>
        <taxon>rosids</taxon>
        <taxon>Vitales</taxon>
        <taxon>Vitaceae</taxon>
        <taxon>Viteae</taxon>
        <taxon>Vitis</taxon>
    </lineage>
</organism>
<evidence type="ECO:0000313" key="19">
    <source>
        <dbReference type="EMBL" id="RVW70056.1"/>
    </source>
</evidence>
<evidence type="ECO:0000259" key="18">
    <source>
        <dbReference type="PROSITE" id="PS50011"/>
    </source>
</evidence>
<evidence type="ECO:0000256" key="14">
    <source>
        <dbReference type="ARBA" id="ARBA00047899"/>
    </source>
</evidence>
<dbReference type="PANTHER" id="PTHR48006">
    <property type="entry name" value="LEUCINE-RICH REPEAT-CONTAINING PROTEIN DDB_G0281931-RELATED"/>
    <property type="match status" value="1"/>
</dbReference>
<keyword evidence="11 16" id="KW-0472">Membrane</keyword>
<dbReference type="SUPFAM" id="SSF52058">
    <property type="entry name" value="L domain-like"/>
    <property type="match status" value="1"/>
</dbReference>
<evidence type="ECO:0000256" key="15">
    <source>
        <dbReference type="ARBA" id="ARBA00048679"/>
    </source>
</evidence>
<keyword evidence="9 19" id="KW-0418">Kinase</keyword>
<comment type="catalytic activity">
    <reaction evidence="14">
        <text>L-threonyl-[protein] + ATP = O-phospho-L-threonyl-[protein] + ADP + H(+)</text>
        <dbReference type="Rhea" id="RHEA:46608"/>
        <dbReference type="Rhea" id="RHEA-COMP:11060"/>
        <dbReference type="Rhea" id="RHEA-COMP:11605"/>
        <dbReference type="ChEBI" id="CHEBI:15378"/>
        <dbReference type="ChEBI" id="CHEBI:30013"/>
        <dbReference type="ChEBI" id="CHEBI:30616"/>
        <dbReference type="ChEBI" id="CHEBI:61977"/>
        <dbReference type="ChEBI" id="CHEBI:456216"/>
        <dbReference type="EC" id="2.7.11.1"/>
    </reaction>
</comment>
<keyword evidence="13" id="KW-0325">Glycoprotein</keyword>
<dbReference type="FunFam" id="3.30.200.20:FF:000801">
    <property type="entry name" value="Probable LRR receptor-like serine/threonine-protein kinase At2g02780"/>
    <property type="match status" value="1"/>
</dbReference>
<keyword evidence="6 16" id="KW-0812">Transmembrane</keyword>
<evidence type="ECO:0000256" key="3">
    <source>
        <dbReference type="ARBA" id="ARBA00022527"/>
    </source>
</evidence>
<feature type="signal peptide" evidence="17">
    <location>
        <begin position="1"/>
        <end position="22"/>
    </location>
</feature>
<evidence type="ECO:0000256" key="5">
    <source>
        <dbReference type="ARBA" id="ARBA00022679"/>
    </source>
</evidence>
<comment type="subcellular location">
    <subcellularLocation>
        <location evidence="1">Membrane</location>
        <topology evidence="1">Single-pass type I membrane protein</topology>
    </subcellularLocation>
</comment>
<evidence type="ECO:0000256" key="12">
    <source>
        <dbReference type="ARBA" id="ARBA00023170"/>
    </source>
</evidence>
<evidence type="ECO:0000256" key="4">
    <source>
        <dbReference type="ARBA" id="ARBA00022614"/>
    </source>
</evidence>
<feature type="chain" id="PRO_5019061636" description="non-specific serine/threonine protein kinase" evidence="17">
    <location>
        <begin position="23"/>
        <end position="734"/>
    </location>
</feature>
<dbReference type="FunFam" id="3.80.10.10:FF:000673">
    <property type="entry name" value="Probable LRR receptor-like serine/threonine-protein kinase At2g02780"/>
    <property type="match status" value="1"/>
</dbReference>
<proteinExistence type="predicted"/>
<dbReference type="InterPro" id="IPR011009">
    <property type="entry name" value="Kinase-like_dom_sf"/>
</dbReference>
<dbReference type="InterPro" id="IPR001245">
    <property type="entry name" value="Ser-Thr/Tyr_kinase_cat_dom"/>
</dbReference>
<evidence type="ECO:0000256" key="9">
    <source>
        <dbReference type="ARBA" id="ARBA00022777"/>
    </source>
</evidence>
<dbReference type="InterPro" id="IPR001611">
    <property type="entry name" value="Leu-rich_rpt"/>
</dbReference>
<keyword evidence="7 17" id="KW-0732">Signal</keyword>
<dbReference type="Gene3D" id="3.80.10.10">
    <property type="entry name" value="Ribonuclease Inhibitor"/>
    <property type="match status" value="2"/>
</dbReference>
<evidence type="ECO:0000256" key="8">
    <source>
        <dbReference type="ARBA" id="ARBA00022737"/>
    </source>
</evidence>
<feature type="domain" description="Protein kinase" evidence="18">
    <location>
        <begin position="441"/>
        <end position="714"/>
    </location>
</feature>
<evidence type="ECO:0000256" key="6">
    <source>
        <dbReference type="ARBA" id="ARBA00022692"/>
    </source>
</evidence>
<gene>
    <name evidence="19" type="primary">VvCHDp001260_0</name>
    <name evidence="19" type="ORF">CK203_060887</name>
</gene>
<evidence type="ECO:0000256" key="1">
    <source>
        <dbReference type="ARBA" id="ARBA00004479"/>
    </source>
</evidence>
<evidence type="ECO:0000313" key="20">
    <source>
        <dbReference type="Proteomes" id="UP000288805"/>
    </source>
</evidence>
<name>A0A438GCY8_VITVI</name>
<dbReference type="EC" id="2.7.11.1" evidence="2"/>
<accession>A0A438GCY8</accession>
<feature type="transmembrane region" description="Helical" evidence="16">
    <location>
        <begin position="350"/>
        <end position="375"/>
    </location>
</feature>
<dbReference type="InterPro" id="IPR051824">
    <property type="entry name" value="LRR_Rcpt-Like_S/T_Kinase"/>
</dbReference>
<dbReference type="EMBL" id="QGNW01000474">
    <property type="protein sequence ID" value="RVW70056.1"/>
    <property type="molecule type" value="Genomic_DNA"/>
</dbReference>
<dbReference type="InterPro" id="IPR000719">
    <property type="entry name" value="Prot_kinase_dom"/>
</dbReference>
<evidence type="ECO:0000256" key="13">
    <source>
        <dbReference type="ARBA" id="ARBA00023180"/>
    </source>
</evidence>
<dbReference type="GO" id="GO:0016020">
    <property type="term" value="C:membrane"/>
    <property type="evidence" value="ECO:0007669"/>
    <property type="project" value="UniProtKB-SubCell"/>
</dbReference>
<dbReference type="InterPro" id="IPR032675">
    <property type="entry name" value="LRR_dom_sf"/>
</dbReference>
<keyword evidence="10 16" id="KW-1133">Transmembrane helix</keyword>
<dbReference type="FunFam" id="1.10.510.10:FF:000431">
    <property type="entry name" value="Putative inactive leucine-rich repeat receptor-like protein kinase"/>
    <property type="match status" value="1"/>
</dbReference>
<dbReference type="GO" id="GO:0005524">
    <property type="term" value="F:ATP binding"/>
    <property type="evidence" value="ECO:0007669"/>
    <property type="project" value="InterPro"/>
</dbReference>
<sequence>MESFWVFFCFLFSVIIFPVSMGQLTPTEGRILLQVQQLLEYPEALQGWNNWTSFCYLPHSPSLKIVCTDNRVTELTIIGNKSSPSVSGDLKVSQQTLSEKFSIDAFFTVLTKLSHVKVLSLVSLGMWGHLPPKVNRFQALEVLNISSNFIYGELPRTISTFISLRSIVLADNLLNGSVPDLRSLLLLEELNLGDNRFGPEFPSLGASLVSVVLKNNSLRSVIPLGLMNFDRLQQFDISSNKFVGPIPSSIFYLPSIQYLNLAKNQFTGAFQTNISCSGNLIFVDISHNHLIGKLPSCVGSNSSNLTVISSWNCLSGGNLGYQLPNSVCRKEALAVKPPTRNDAEKSSSKLGLILGVVAGIVGVLVVLGLLTLAIFRKSRPNKSETDIFNQGSVAYKSPLHSSSKPISEARHVPTTMGFGTLGLPPYHVFTLEEMEDATNNFDPSNLIAEGSQGQSYKGWLRDGSEVLVKCLKLKHKHSPQSLPQQMEAVTKLRHQHLVSVLGHCIVTYQEHPNTASTVFLVVEHVANGSLRDHLTDRRRREILKWPQRLGISIGIARGIQFLHTGNAPGIFGNNLKIENVLLNEKLTTKISNYNIPLRFKVGSESPLNGPKFRSDLQGAQEAERDDIYQLGVILLEIITGKQVTSESELDELKLQLERGLTEAASKLRALTDPSIRGTFAYESLTNTVQITLNCLSKDSRKRPSIADVLWNLQYSVQVQEGWASSEGLSTQPQC</sequence>
<dbReference type="PANTHER" id="PTHR48006:SF73">
    <property type="entry name" value="PROTEIN KINASE DOMAIN-CONTAINING PROTEIN"/>
    <property type="match status" value="1"/>
</dbReference>
<keyword evidence="12 19" id="KW-0675">Receptor</keyword>
<dbReference type="GO" id="GO:0004674">
    <property type="term" value="F:protein serine/threonine kinase activity"/>
    <property type="evidence" value="ECO:0007669"/>
    <property type="project" value="UniProtKB-KW"/>
</dbReference>
<evidence type="ECO:0000256" key="17">
    <source>
        <dbReference type="SAM" id="SignalP"/>
    </source>
</evidence>
<dbReference type="PROSITE" id="PS50011">
    <property type="entry name" value="PROTEIN_KINASE_DOM"/>
    <property type="match status" value="1"/>
</dbReference>
<dbReference type="Proteomes" id="UP000288805">
    <property type="component" value="Unassembled WGS sequence"/>
</dbReference>
<keyword evidence="4" id="KW-0433">Leucine-rich repeat</keyword>
<dbReference type="Gene3D" id="1.10.510.10">
    <property type="entry name" value="Transferase(Phosphotransferase) domain 1"/>
    <property type="match status" value="1"/>
</dbReference>
<evidence type="ECO:0000256" key="10">
    <source>
        <dbReference type="ARBA" id="ARBA00022989"/>
    </source>
</evidence>
<dbReference type="Pfam" id="PF00560">
    <property type="entry name" value="LRR_1"/>
    <property type="match status" value="1"/>
</dbReference>
<evidence type="ECO:0000256" key="2">
    <source>
        <dbReference type="ARBA" id="ARBA00012513"/>
    </source>
</evidence>
<comment type="caution">
    <text evidence="19">The sequence shown here is derived from an EMBL/GenBank/DDBJ whole genome shotgun (WGS) entry which is preliminary data.</text>
</comment>
<comment type="catalytic activity">
    <reaction evidence="15">
        <text>L-seryl-[protein] + ATP = O-phospho-L-seryl-[protein] + ADP + H(+)</text>
        <dbReference type="Rhea" id="RHEA:17989"/>
        <dbReference type="Rhea" id="RHEA-COMP:9863"/>
        <dbReference type="Rhea" id="RHEA-COMP:11604"/>
        <dbReference type="ChEBI" id="CHEBI:15378"/>
        <dbReference type="ChEBI" id="CHEBI:29999"/>
        <dbReference type="ChEBI" id="CHEBI:30616"/>
        <dbReference type="ChEBI" id="CHEBI:83421"/>
        <dbReference type="ChEBI" id="CHEBI:456216"/>
        <dbReference type="EC" id="2.7.11.1"/>
    </reaction>
</comment>
<dbReference type="Gene3D" id="3.30.200.20">
    <property type="entry name" value="Phosphorylase Kinase, domain 1"/>
    <property type="match status" value="1"/>
</dbReference>
<dbReference type="Pfam" id="PF07714">
    <property type="entry name" value="PK_Tyr_Ser-Thr"/>
    <property type="match status" value="1"/>
</dbReference>
<dbReference type="AlphaFoldDB" id="A0A438GCY8"/>
<protein>
    <recommendedName>
        <fullName evidence="2">non-specific serine/threonine protein kinase</fullName>
        <ecNumber evidence="2">2.7.11.1</ecNumber>
    </recommendedName>
</protein>
<evidence type="ECO:0000256" key="7">
    <source>
        <dbReference type="ARBA" id="ARBA00022729"/>
    </source>
</evidence>
<evidence type="ECO:0000256" key="11">
    <source>
        <dbReference type="ARBA" id="ARBA00023136"/>
    </source>
</evidence>
<reference evidence="19 20" key="1">
    <citation type="journal article" date="2018" name="PLoS Genet.">
        <title>Population sequencing reveals clonal diversity and ancestral inbreeding in the grapevine cultivar Chardonnay.</title>
        <authorList>
            <person name="Roach M.J."/>
            <person name="Johnson D.L."/>
            <person name="Bohlmann J."/>
            <person name="van Vuuren H.J."/>
            <person name="Jones S.J."/>
            <person name="Pretorius I.S."/>
            <person name="Schmidt S.A."/>
            <person name="Borneman A.R."/>
        </authorList>
    </citation>
    <scope>NUCLEOTIDE SEQUENCE [LARGE SCALE GENOMIC DNA]</scope>
    <source>
        <strain evidence="20">cv. Chardonnay</strain>
        <tissue evidence="19">Leaf</tissue>
    </source>
</reference>
<keyword evidence="8" id="KW-0677">Repeat</keyword>
<keyword evidence="3" id="KW-0723">Serine/threonine-protein kinase</keyword>